<keyword evidence="2" id="KW-1185">Reference proteome</keyword>
<proteinExistence type="predicted"/>
<comment type="caution">
    <text evidence="1">The sequence shown here is derived from an EMBL/GenBank/DDBJ whole genome shotgun (WGS) entry which is preliminary data.</text>
</comment>
<protein>
    <submittedName>
        <fullName evidence="1">F-box domain-containing protein</fullName>
    </submittedName>
</protein>
<evidence type="ECO:0000313" key="1">
    <source>
        <dbReference type="EMBL" id="KAF7358540.1"/>
    </source>
</evidence>
<evidence type="ECO:0000313" key="2">
    <source>
        <dbReference type="Proteomes" id="UP000620124"/>
    </source>
</evidence>
<sequence>MTRKQRETEGGIPLAVTEFHLLSSRSYIFACASFEGGYEAGEIGIFTFEGDCTNSPILIANLELPDLNPGIYITNMIIQAGPFCANPISGTPFSKSNDNRIYMILLCYGTENWCRLFVHRRCFHSYVLDVDHVREKTGVTAVPWREWGPQNSRLLPGQNHQWNRHVHGERVVLPCVNRKIVQVLDFGIVPARADSDTVPVTSTVFSTELHLEPGPPWLDGIFRDTWTTALPYKSTLRALDEEYDLFLMDQDRIIGLRTSEFDPSHRMTVYTF</sequence>
<dbReference type="OrthoDB" id="2745718at2759"/>
<reference evidence="1" key="1">
    <citation type="submission" date="2020-05" db="EMBL/GenBank/DDBJ databases">
        <title>Mycena genomes resolve the evolution of fungal bioluminescence.</title>
        <authorList>
            <person name="Tsai I.J."/>
        </authorList>
    </citation>
    <scope>NUCLEOTIDE SEQUENCE</scope>
    <source>
        <strain evidence="1">CCC161011</strain>
    </source>
</reference>
<dbReference type="AlphaFoldDB" id="A0A8H7D1Z3"/>
<name>A0A8H7D1Z3_9AGAR</name>
<accession>A0A8H7D1Z3</accession>
<dbReference type="EMBL" id="JACAZI010000006">
    <property type="protein sequence ID" value="KAF7358540.1"/>
    <property type="molecule type" value="Genomic_DNA"/>
</dbReference>
<organism evidence="1 2">
    <name type="scientific">Mycena venus</name>
    <dbReference type="NCBI Taxonomy" id="2733690"/>
    <lineage>
        <taxon>Eukaryota</taxon>
        <taxon>Fungi</taxon>
        <taxon>Dikarya</taxon>
        <taxon>Basidiomycota</taxon>
        <taxon>Agaricomycotina</taxon>
        <taxon>Agaricomycetes</taxon>
        <taxon>Agaricomycetidae</taxon>
        <taxon>Agaricales</taxon>
        <taxon>Marasmiineae</taxon>
        <taxon>Mycenaceae</taxon>
        <taxon>Mycena</taxon>
    </lineage>
</organism>
<dbReference type="Proteomes" id="UP000620124">
    <property type="component" value="Unassembled WGS sequence"/>
</dbReference>
<gene>
    <name evidence="1" type="ORF">MVEN_00904900</name>
</gene>